<dbReference type="Pfam" id="PF23960">
    <property type="entry name" value="DUF7289"/>
    <property type="match status" value="1"/>
</dbReference>
<protein>
    <recommendedName>
        <fullName evidence="4">Flagellin</fullName>
    </recommendedName>
</protein>
<reference evidence="2 3" key="1">
    <citation type="journal article" date="2019" name="Int. J. Syst. Evol. Microbiol.">
        <title>The Global Catalogue of Microorganisms (GCM) 10K type strain sequencing project: providing services to taxonomists for standard genome sequencing and annotation.</title>
        <authorList>
            <consortium name="The Broad Institute Genomics Platform"/>
            <consortium name="The Broad Institute Genome Sequencing Center for Infectious Disease"/>
            <person name="Wu L."/>
            <person name="Ma J."/>
        </authorList>
    </citation>
    <scope>NUCLEOTIDE SEQUENCE [LARGE SCALE GENOMIC DNA]</scope>
    <source>
        <strain evidence="2 3">CGMCC 1.12859</strain>
    </source>
</reference>
<dbReference type="EMBL" id="JBHUCZ010000001">
    <property type="protein sequence ID" value="MFD1566273.1"/>
    <property type="molecule type" value="Genomic_DNA"/>
</dbReference>
<evidence type="ECO:0008006" key="4">
    <source>
        <dbReference type="Google" id="ProtNLM"/>
    </source>
</evidence>
<proteinExistence type="predicted"/>
<evidence type="ECO:0000256" key="1">
    <source>
        <dbReference type="SAM" id="Phobius"/>
    </source>
</evidence>
<keyword evidence="1" id="KW-0812">Transmembrane</keyword>
<comment type="caution">
    <text evidence="2">The sequence shown here is derived from an EMBL/GenBank/DDBJ whole genome shotgun (WGS) entry which is preliminary data.</text>
</comment>
<feature type="transmembrane region" description="Helical" evidence="1">
    <location>
        <begin position="12"/>
        <end position="36"/>
    </location>
</feature>
<keyword evidence="1" id="KW-1133">Transmembrane helix</keyword>
<keyword evidence="1" id="KW-0472">Membrane</keyword>
<dbReference type="InterPro" id="IPR055713">
    <property type="entry name" value="DUF7289"/>
</dbReference>
<keyword evidence="3" id="KW-1185">Reference proteome</keyword>
<evidence type="ECO:0000313" key="3">
    <source>
        <dbReference type="Proteomes" id="UP001597139"/>
    </source>
</evidence>
<name>A0ABD6BND1_9EURY</name>
<dbReference type="AlphaFoldDB" id="A0ABD6BND1"/>
<organism evidence="2 3">
    <name type="scientific">Halolamina litorea</name>
    <dbReference type="NCBI Taxonomy" id="1515593"/>
    <lineage>
        <taxon>Archaea</taxon>
        <taxon>Methanobacteriati</taxon>
        <taxon>Methanobacteriota</taxon>
        <taxon>Stenosarchaea group</taxon>
        <taxon>Halobacteria</taxon>
        <taxon>Halobacteriales</taxon>
        <taxon>Haloferacaceae</taxon>
    </lineage>
</organism>
<sequence length="247" mass="26776">MFRDRRGVSETVGFVFVFSLVLLTVGTVFTIGYAGLQDARDAERINNAERAFDVLDDNIEDITVRGAPSRGTEVRLAEASIGTGESTLLSVSGYEGGSLAFSTGNYTLDPVVYESGDTRIRYSGNALTRIQPAGSVALSEPDFVLSERRAIIPVVELSVEDRSIAGSRTVLIRSQRRLRTVEVDDTDVDRLEIALSSPVADRWESYLSGAGMSCSRPGGADDPRVVCETTDLDRVQVVHFELAVTFG</sequence>
<evidence type="ECO:0000313" key="2">
    <source>
        <dbReference type="EMBL" id="MFD1566273.1"/>
    </source>
</evidence>
<accession>A0ABD6BND1</accession>
<dbReference type="RefSeq" id="WP_267645544.1">
    <property type="nucleotide sequence ID" value="NZ_JANHGR010000001.1"/>
</dbReference>
<gene>
    <name evidence="2" type="ORF">ACFSAU_02105</name>
</gene>
<dbReference type="Proteomes" id="UP001597139">
    <property type="component" value="Unassembled WGS sequence"/>
</dbReference>